<gene>
    <name evidence="2 4 5" type="primary">si:dkey-164f24.2</name>
    <name evidence="4" type="synonym">fk66f10</name>
    <name evidence="4" type="synonym">wu:fk66f10</name>
</gene>
<dbReference type="RefSeq" id="NP_001373244.1">
    <property type="nucleotide sequence ID" value="NM_001386315.1"/>
</dbReference>
<reference evidence="4" key="2">
    <citation type="journal article" date="2015" name="Nat. Commun.">
        <title>RFX transcription factors are essential for hearing in mice.</title>
        <authorList>
            <person name="Elkon R."/>
            <person name="Milon B."/>
            <person name="Morrison L."/>
            <person name="Shah M."/>
            <person name="Vijayakumar S."/>
            <person name="Racherla M."/>
            <person name="Leitch C.C."/>
            <person name="Silipino L."/>
            <person name="Hadi S."/>
            <person name="Weiss-Gayet M."/>
            <person name="Barras E."/>
            <person name="Schmid C.D."/>
            <person name="Ait-Lounis A."/>
            <person name="Barnes A."/>
            <person name="Song Y."/>
            <person name="Eisenman D.J."/>
            <person name="Eliyahu E."/>
            <person name="Frolenkov G.I."/>
            <person name="Strome S.E."/>
            <person name="Durand B."/>
            <person name="Zaghloul N.A."/>
            <person name="Jones S.M."/>
            <person name="Reith W."/>
            <person name="Hertzano R."/>
        </authorList>
    </citation>
    <scope>NUCLEOTIDE SEQUENCE</scope>
    <source>
        <strain evidence="4">Tuebingen</strain>
    </source>
</reference>
<reference evidence="4" key="7">
    <citation type="submission" date="2025-04" db="UniProtKB">
        <authorList>
            <consortium name="RefSeq"/>
        </authorList>
    </citation>
    <scope>IDENTIFICATION</scope>
    <source>
        <strain evidence="4">Tuebingen</strain>
    </source>
</reference>
<dbReference type="EMBL" id="BX548021">
    <property type="status" value="NOT_ANNOTATED_CDS"/>
    <property type="molecule type" value="Genomic_DNA"/>
</dbReference>
<evidence type="ECO:0000256" key="1">
    <source>
        <dbReference type="SAM" id="MobiDB-lite"/>
    </source>
</evidence>
<reference evidence="4" key="6">
    <citation type="journal article" date="2021" name="Cell. Mol. Life Sci.">
        <title>Genomic and physiological analyses of the zebrafish atrioventricular canal reveal molecular building blocks of the secondary pacemaker region.</title>
        <authorList>
            <person name="Abu Nahia K."/>
            <person name="Migdal M."/>
            <person name="Quinn T.A."/>
            <person name="Poon K.L."/>
            <person name="Lapinski M."/>
            <person name="Sulej A."/>
            <person name="Liu J."/>
            <person name="Mondal S.S."/>
            <person name="Pawlak M."/>
            <person name="Bugajski L."/>
            <person name="Piwocka K."/>
            <person name="Brand T."/>
            <person name="Kohl P."/>
            <person name="Korzh V."/>
            <person name="Winata C."/>
        </authorList>
    </citation>
    <scope>NUCLEOTIDE SEQUENCE</scope>
    <source>
        <strain evidence="4">Tuebingen</strain>
    </source>
</reference>
<sequence>MPSKRKKNKRRMRRVQAQRRALEEQYSSSGKGTPGVGAVSAPVPERIAVSKTSESPVAVTIPPPVVAPVEVPLAEPVVSELSVTDGIKDKVVKAAEETLEQTLAEPLIKETAVIDKDESVTIPVSEVISSIDEPVFIPAKSEIQFEETTSVATETRVVSPLLEAVDTECEIPADDPVIDLPVPEETVPAAQTDQTGLEKVAEDEPAVEAASEVDGPVVEPVSDAAAEVDGLVLEPVIDAAVEVDRPVLEHVIDAAVEVDGPVVEPVVEAEAITVETEPPEVHTVAEVTEDIYPKPEAEEFPVKAAVPTDALVEPEPQQLEQPIPLQEPTGFHMLKLLVESTIDPIAEESVAAEEPVVAVDTTTTEEQIPGTTNAPEVLSETLTETVSAPEPLPVPVAKEIIHAQDEFMTQVEAETIKDLAVAASRNVDAINGCLGVTEVAIES</sequence>
<dbReference type="ExpressionAtlas" id="A0A286Y8V3">
    <property type="expression patterns" value="baseline and differential"/>
</dbReference>
<dbReference type="ZFIN" id="ZDB-GENE-030131-7035">
    <property type="gene designation" value="si:dkey-164f24.2"/>
</dbReference>
<dbReference type="GeneTree" id="ENSGT00990000209967"/>
<reference evidence="2" key="5">
    <citation type="submission" date="2017-10" db="UniProtKB">
        <authorList>
            <consortium name="Ensembl"/>
        </authorList>
    </citation>
    <scope>IDENTIFICATION</scope>
    <source>
        <strain evidence="2">Tuebingen</strain>
    </source>
</reference>
<dbReference type="OMA" id="IQAQDEF"/>
<dbReference type="AlphaFoldDB" id="A0A286Y8V3"/>
<dbReference type="GlyGen" id="A0A286Y8V3">
    <property type="glycosylation" value="1 site"/>
</dbReference>
<dbReference type="KEGG" id="dre:566607"/>
<dbReference type="Ensembl" id="ENSDART00000176298.2">
    <property type="protein sequence ID" value="ENSDARP00000143587.1"/>
    <property type="gene ID" value="ENSDARG00000089418.4"/>
</dbReference>
<dbReference type="SMR" id="A0A286Y8V3"/>
<accession>A0A8M2BEM4</accession>
<dbReference type="AGR" id="ZFIN:ZDB-GENE-030131-7035"/>
<organism evidence="2">
    <name type="scientific">Danio rerio</name>
    <name type="common">Zebrafish</name>
    <name type="synonym">Brachydanio rerio</name>
    <dbReference type="NCBI Taxonomy" id="7955"/>
    <lineage>
        <taxon>Eukaryota</taxon>
        <taxon>Metazoa</taxon>
        <taxon>Chordata</taxon>
        <taxon>Craniata</taxon>
        <taxon>Vertebrata</taxon>
        <taxon>Euteleostomi</taxon>
        <taxon>Actinopterygii</taxon>
        <taxon>Neopterygii</taxon>
        <taxon>Teleostei</taxon>
        <taxon>Ostariophysi</taxon>
        <taxon>Cypriniformes</taxon>
        <taxon>Danionidae</taxon>
        <taxon>Danioninae</taxon>
        <taxon>Danio</taxon>
    </lineage>
</organism>
<evidence type="ECO:0000313" key="4">
    <source>
        <dbReference type="RefSeq" id="NP_001373244.1"/>
    </source>
</evidence>
<dbReference type="OrthoDB" id="8955392at2759"/>
<dbReference type="STRING" id="7955.ENSDARP00000143587"/>
<name>A0A286Y8V3_DANRE</name>
<keyword evidence="3" id="KW-1185">Reference proteome</keyword>
<accession>A0A286Y8V3</accession>
<evidence type="ECO:0000313" key="5">
    <source>
        <dbReference type="ZFIN" id="ZDB-GENE-030131-7035"/>
    </source>
</evidence>
<keyword evidence="6" id="KW-1267">Proteomics identification</keyword>
<evidence type="ECO:0000313" key="3">
    <source>
        <dbReference type="Proteomes" id="UP000000437"/>
    </source>
</evidence>
<reference evidence="2 3" key="1">
    <citation type="journal article" date="2013" name="Nature">
        <title>The zebrafish reference genome sequence and its relationship to the human genome.</title>
        <authorList>
            <consortium name="Genome Reference Consortium Zebrafish"/>
            <person name="Howe K."/>
            <person name="Clark M.D."/>
            <person name="Torroja C.F."/>
            <person name="Torrance J."/>
            <person name="Berthelot C."/>
            <person name="Muffato M."/>
            <person name="Collins J.E."/>
            <person name="Humphray S."/>
            <person name="McLaren K."/>
            <person name="Matthews L."/>
            <person name="McLaren S."/>
            <person name="Sealy I."/>
            <person name="Caccamo M."/>
            <person name="Churcher C."/>
            <person name="Scott C."/>
            <person name="Barrett J.C."/>
            <person name="Koch R."/>
            <person name="Rauch G.J."/>
            <person name="White S."/>
            <person name="Chow W."/>
            <person name="Kilian B."/>
            <person name="Quintais L.T."/>
            <person name="Guerra-Assuncao J.A."/>
            <person name="Zhou Y."/>
            <person name="Gu Y."/>
            <person name="Yen J."/>
            <person name="Vogel J.H."/>
            <person name="Eyre T."/>
            <person name="Redmond S."/>
            <person name="Banerjee R."/>
            <person name="Chi J."/>
            <person name="Fu B."/>
            <person name="Langley E."/>
            <person name="Maguire S.F."/>
            <person name="Laird G.K."/>
            <person name="Lloyd D."/>
            <person name="Kenyon E."/>
            <person name="Donaldson S."/>
            <person name="Sehra H."/>
            <person name="Almeida-King J."/>
            <person name="Loveland J."/>
            <person name="Trevanion S."/>
            <person name="Jones M."/>
            <person name="Quail M."/>
            <person name="Willey D."/>
            <person name="Hunt A."/>
            <person name="Burton J."/>
            <person name="Sims S."/>
            <person name="McLay K."/>
            <person name="Plumb B."/>
            <person name="Davis J."/>
            <person name="Clee C."/>
            <person name="Oliver K."/>
            <person name="Clark R."/>
            <person name="Riddle C."/>
            <person name="Elliot D."/>
            <person name="Eliott D."/>
            <person name="Threadgold G."/>
            <person name="Harden G."/>
            <person name="Ware D."/>
            <person name="Begum S."/>
            <person name="Mortimore B."/>
            <person name="Mortimer B."/>
            <person name="Kerry G."/>
            <person name="Heath P."/>
            <person name="Phillimore B."/>
            <person name="Tracey A."/>
            <person name="Corby N."/>
            <person name="Dunn M."/>
            <person name="Johnson C."/>
            <person name="Wood J."/>
            <person name="Clark S."/>
            <person name="Pelan S."/>
            <person name="Griffiths G."/>
            <person name="Smith M."/>
            <person name="Glithero R."/>
            <person name="Howden P."/>
            <person name="Barker N."/>
            <person name="Lloyd C."/>
            <person name="Stevens C."/>
            <person name="Harley J."/>
            <person name="Holt K."/>
            <person name="Panagiotidis G."/>
            <person name="Lovell J."/>
            <person name="Beasley H."/>
            <person name="Henderson C."/>
            <person name="Gordon D."/>
            <person name="Auger K."/>
            <person name="Wright D."/>
            <person name="Collins J."/>
            <person name="Raisen C."/>
            <person name="Dyer L."/>
            <person name="Leung K."/>
            <person name="Robertson L."/>
            <person name="Ambridge K."/>
            <person name="Leongamornlert D."/>
            <person name="McGuire S."/>
            <person name="Gilderthorp R."/>
            <person name="Griffiths C."/>
            <person name="Manthravadi D."/>
            <person name="Nichol S."/>
            <person name="Barker G."/>
            <person name="Whitehead S."/>
            <person name="Kay M."/>
            <person name="Brown J."/>
            <person name="Murnane C."/>
            <person name="Gray E."/>
            <person name="Humphries M."/>
            <person name="Sycamore N."/>
            <person name="Barker D."/>
            <person name="Saunders D."/>
            <person name="Wallis J."/>
            <person name="Babbage A."/>
            <person name="Hammond S."/>
            <person name="Mashreghi-Mohammadi M."/>
            <person name="Barr L."/>
            <person name="Martin S."/>
            <person name="Wray P."/>
            <person name="Ellington A."/>
            <person name="Matthews N."/>
            <person name="Ellwood M."/>
            <person name="Woodmansey R."/>
            <person name="Clark G."/>
            <person name="Cooper J."/>
            <person name="Cooper J."/>
            <person name="Tromans A."/>
            <person name="Grafham D."/>
            <person name="Skuce C."/>
            <person name="Pandian R."/>
            <person name="Andrews R."/>
            <person name="Harrison E."/>
            <person name="Kimberley A."/>
            <person name="Garnett J."/>
            <person name="Fosker N."/>
            <person name="Hall R."/>
            <person name="Garner P."/>
            <person name="Kelly D."/>
            <person name="Bird C."/>
            <person name="Palmer S."/>
            <person name="Gehring I."/>
            <person name="Berger A."/>
            <person name="Dooley C.M."/>
            <person name="Ersan-Urun Z."/>
            <person name="Eser C."/>
            <person name="Geiger H."/>
            <person name="Geisler M."/>
            <person name="Karotki L."/>
            <person name="Kirn A."/>
            <person name="Konantz J."/>
            <person name="Konantz M."/>
            <person name="Oberlander M."/>
            <person name="Rudolph-Geiger S."/>
            <person name="Teucke M."/>
            <person name="Lanz C."/>
            <person name="Raddatz G."/>
            <person name="Osoegawa K."/>
            <person name="Zhu B."/>
            <person name="Rapp A."/>
            <person name="Widaa S."/>
            <person name="Langford C."/>
            <person name="Yang F."/>
            <person name="Schuster S.C."/>
            <person name="Carter N.P."/>
            <person name="Harrow J."/>
            <person name="Ning Z."/>
            <person name="Herrero J."/>
            <person name="Searle S.M."/>
            <person name="Enright A."/>
            <person name="Geisler R."/>
            <person name="Plasterk R.H."/>
            <person name="Lee C."/>
            <person name="Westerfield M."/>
            <person name="de Jong P.J."/>
            <person name="Zon L.I."/>
            <person name="Postlethwait J.H."/>
            <person name="Nusslein-Volhard C."/>
            <person name="Hubbard T.J."/>
            <person name="Roest Crollius H."/>
            <person name="Rogers J."/>
            <person name="Stemple D.L."/>
        </authorList>
    </citation>
    <scope>NUCLEOTIDE SEQUENCE [LARGE SCALE GENOMIC DNA]</scope>
    <source>
        <strain evidence="2 3">Tuebingen</strain>
    </source>
</reference>
<dbReference type="EMBL" id="BX545917">
    <property type="status" value="NOT_ANNOTATED_CDS"/>
    <property type="molecule type" value="Genomic_DNA"/>
</dbReference>
<proteinExistence type="evidence at protein level"/>
<reference evidence="4" key="4">
    <citation type="journal article" date="2017" name="Nat. Commun.">
        <title>Evolution of complexity in the zebrafish synapse proteome.</title>
        <authorList>
            <person name="Bayes A."/>
            <person name="Collins M.O."/>
            <person name="Reig-Viader R."/>
            <person name="Gou G."/>
            <person name="Goulding D."/>
            <person name="Izquierdo A."/>
            <person name="Choudhary J.S."/>
            <person name="Emes R.D."/>
            <person name="Grant S.G."/>
        </authorList>
    </citation>
    <scope>NUCLEOTIDE SEQUENCE</scope>
    <source>
        <strain evidence="4">Tuebingen</strain>
    </source>
</reference>
<feature type="region of interest" description="Disordered" evidence="1">
    <location>
        <begin position="1"/>
        <end position="39"/>
    </location>
</feature>
<dbReference type="Bgee" id="ENSDARG00000089418">
    <property type="expression patterns" value="Expressed in heart and 16 other cell types or tissues"/>
</dbReference>
<protein>
    <submittedName>
        <fullName evidence="2">Si:dkey-164f24.2</fullName>
    </submittedName>
    <submittedName>
        <fullName evidence="4">Uncharacterized protein LOC566607</fullName>
    </submittedName>
</protein>
<dbReference type="Proteomes" id="UP000000437">
    <property type="component" value="Chromosome 8"/>
</dbReference>
<feature type="compositionally biased region" description="Basic residues" evidence="1">
    <location>
        <begin position="1"/>
        <end position="17"/>
    </location>
</feature>
<reference evidence="4" key="3">
    <citation type="journal article" date="2016" name="BMC Genomics">
        <title>Gene evolution and gene expression after whole genome duplication in fish: the PhyloFish database.</title>
        <authorList>
            <person name="Pasquier J."/>
            <person name="Cabau C."/>
            <person name="Nguyen T."/>
            <person name="Jouanno E."/>
            <person name="Severac D."/>
            <person name="Braasch I."/>
            <person name="Journot L."/>
            <person name="Pontarotti P."/>
            <person name="Klopp C."/>
            <person name="Postlethwait J.H."/>
            <person name="Guiguen Y."/>
            <person name="Bobe J."/>
        </authorList>
    </citation>
    <scope>NUCLEOTIDE SEQUENCE</scope>
    <source>
        <strain evidence="4">Tuebingen</strain>
    </source>
</reference>
<evidence type="ECO:0000313" key="2">
    <source>
        <dbReference type="Ensembl" id="ENSDARP00000143587"/>
    </source>
</evidence>
<evidence type="ECO:0007829" key="6">
    <source>
        <dbReference type="PeptideAtlas" id="A0A286Y8V3"/>
    </source>
</evidence>
<dbReference type="GeneID" id="566607"/>